<gene>
    <name evidence="1" type="ORF">CBY09_21310</name>
</gene>
<sequence>MSLKEGSSLNSLLAPYLNAEIAGVEGKGLPKKSLSQPHLLQLASRVSRRDGVCMIFVDEFQFITKSDQANSLAMSLLLQLISLGPRVVYVANFSLARRMRRRRPEDRHRVLPDPLELLPDASDSADFRNYIVELTRVAPDDFKFEVSEVTGLLHRYTFGIKRAVVELMVGAWAHAKSNRGGRADVTESDVKAAYASSGYLAHRNDVEALWRHSVGGKDIDPDLLNPLRIEDLAGNVVVAQSAIDNFNQRVNERHVESMLTPSERDALAKLAPPKKTKTAGGKVRPLRPGAATKQALLDAFEHVAKDL</sequence>
<dbReference type="AlphaFoldDB" id="A0A235EHN7"/>
<organism evidence="1 2">
    <name type="scientific">Acidovorax kalamii</name>
    <dbReference type="NCBI Taxonomy" id="2004485"/>
    <lineage>
        <taxon>Bacteria</taxon>
        <taxon>Pseudomonadati</taxon>
        <taxon>Pseudomonadota</taxon>
        <taxon>Betaproteobacteria</taxon>
        <taxon>Burkholderiales</taxon>
        <taxon>Comamonadaceae</taxon>
        <taxon>Acidovorax</taxon>
    </lineage>
</organism>
<dbReference type="EMBL" id="NOIG01000013">
    <property type="protein sequence ID" value="OYD48087.1"/>
    <property type="molecule type" value="Genomic_DNA"/>
</dbReference>
<reference evidence="1 2" key="1">
    <citation type="submission" date="2017-07" db="EMBL/GenBank/DDBJ databases">
        <title>Acidovorax KNDSW TSA 6 genome sequence and assembly.</title>
        <authorList>
            <person name="Mayilraj S."/>
        </authorList>
    </citation>
    <scope>NUCLEOTIDE SEQUENCE [LARGE SCALE GENOMIC DNA]</scope>
    <source>
        <strain evidence="1 2">KNDSW-TSA6</strain>
    </source>
</reference>
<comment type="caution">
    <text evidence="1">The sequence shown here is derived from an EMBL/GenBank/DDBJ whole genome shotgun (WGS) entry which is preliminary data.</text>
</comment>
<proteinExistence type="predicted"/>
<evidence type="ECO:0000313" key="1">
    <source>
        <dbReference type="EMBL" id="OYD48087.1"/>
    </source>
</evidence>
<evidence type="ECO:0000313" key="2">
    <source>
        <dbReference type="Proteomes" id="UP000215441"/>
    </source>
</evidence>
<name>A0A235EHN7_9BURK</name>
<accession>A0A235EHN7</accession>
<keyword evidence="2" id="KW-1185">Reference proteome</keyword>
<protein>
    <submittedName>
        <fullName evidence="1">Uncharacterized protein</fullName>
    </submittedName>
</protein>
<dbReference type="Proteomes" id="UP000215441">
    <property type="component" value="Unassembled WGS sequence"/>
</dbReference>